<keyword evidence="8" id="KW-0067">ATP-binding</keyword>
<keyword evidence="15" id="KW-1185">Reference proteome</keyword>
<evidence type="ECO:0000256" key="9">
    <source>
        <dbReference type="ARBA" id="ARBA00022909"/>
    </source>
</evidence>
<evidence type="ECO:0000313" key="15">
    <source>
        <dbReference type="Proteomes" id="UP000183649"/>
    </source>
</evidence>
<evidence type="ECO:0000256" key="4">
    <source>
        <dbReference type="ARBA" id="ARBA00016218"/>
    </source>
</evidence>
<feature type="domain" description="7,8-dihydro-6-hydroxymethylpterin-pyrophosphokinase" evidence="13">
    <location>
        <begin position="10"/>
        <end position="139"/>
    </location>
</feature>
<evidence type="ECO:0000256" key="5">
    <source>
        <dbReference type="ARBA" id="ARBA00022679"/>
    </source>
</evidence>
<dbReference type="PANTHER" id="PTHR43071:SF1">
    <property type="entry name" value="2-AMINO-4-HYDROXY-6-HYDROXYMETHYLDIHYDROPTERIDINE PYROPHOSPHOKINASE"/>
    <property type="match status" value="1"/>
</dbReference>
<dbReference type="GO" id="GO:0003848">
    <property type="term" value="F:2-amino-4-hydroxy-6-hydroxymethyldihydropteridine diphosphokinase activity"/>
    <property type="evidence" value="ECO:0007669"/>
    <property type="project" value="UniProtKB-EC"/>
</dbReference>
<dbReference type="EMBL" id="CYHF01000005">
    <property type="protein sequence ID" value="CUA97083.1"/>
    <property type="molecule type" value="Genomic_DNA"/>
</dbReference>
<keyword evidence="9" id="KW-0289">Folate biosynthesis</keyword>
<evidence type="ECO:0000259" key="13">
    <source>
        <dbReference type="Pfam" id="PF01288"/>
    </source>
</evidence>
<dbReference type="STRING" id="339866.GCA_001418255_01614"/>
<keyword evidence="5" id="KW-0808">Transferase</keyword>
<dbReference type="AlphaFoldDB" id="A0A0K6I210"/>
<dbReference type="InterPro" id="IPR035907">
    <property type="entry name" value="Hppk_sf"/>
</dbReference>
<dbReference type="Gene3D" id="3.30.70.560">
    <property type="entry name" value="7,8-Dihydro-6-hydroxymethylpterin-pyrophosphokinase HPPK"/>
    <property type="match status" value="1"/>
</dbReference>
<dbReference type="GO" id="GO:0005524">
    <property type="term" value="F:ATP binding"/>
    <property type="evidence" value="ECO:0007669"/>
    <property type="project" value="UniProtKB-KW"/>
</dbReference>
<accession>A0A0K6I210</accession>
<dbReference type="Proteomes" id="UP000183649">
    <property type="component" value="Unassembled WGS sequence"/>
</dbReference>
<keyword evidence="7 14" id="KW-0418">Kinase</keyword>
<dbReference type="SUPFAM" id="SSF55083">
    <property type="entry name" value="6-hydroxymethyl-7,8-dihydropterin pyrophosphokinase, HPPK"/>
    <property type="match status" value="1"/>
</dbReference>
<comment type="pathway">
    <text evidence="1">Cofactor biosynthesis; tetrahydrofolate biosynthesis; 2-amino-4-hydroxy-6-hydroxymethyl-7,8-dihydropteridine diphosphate from 7,8-dihydroneopterin triphosphate: step 4/4.</text>
</comment>
<dbReference type="Pfam" id="PF01288">
    <property type="entry name" value="HPPK"/>
    <property type="match status" value="1"/>
</dbReference>
<evidence type="ECO:0000256" key="1">
    <source>
        <dbReference type="ARBA" id="ARBA00005051"/>
    </source>
</evidence>
<protein>
    <recommendedName>
        <fullName evidence="4">2-amino-4-hydroxy-6-hydroxymethyldihydropteridine pyrophosphokinase</fullName>
        <ecNumber evidence="3">2.7.6.3</ecNumber>
    </recommendedName>
    <alternativeName>
        <fullName evidence="11">6-hydroxymethyl-7,8-dihydropterin pyrophosphokinase</fullName>
    </alternativeName>
    <alternativeName>
        <fullName evidence="12">7,8-dihydro-6-hydroxymethylpterin-pyrophosphokinase</fullName>
    </alternativeName>
</protein>
<comment type="similarity">
    <text evidence="2">Belongs to the HPPK family.</text>
</comment>
<dbReference type="GO" id="GO:0046654">
    <property type="term" value="P:tetrahydrofolate biosynthetic process"/>
    <property type="evidence" value="ECO:0007669"/>
    <property type="project" value="UniProtKB-UniPathway"/>
</dbReference>
<dbReference type="CDD" id="cd00483">
    <property type="entry name" value="HPPK"/>
    <property type="match status" value="1"/>
</dbReference>
<dbReference type="GO" id="GO:0016301">
    <property type="term" value="F:kinase activity"/>
    <property type="evidence" value="ECO:0007669"/>
    <property type="project" value="UniProtKB-KW"/>
</dbReference>
<dbReference type="UniPathway" id="UPA00077">
    <property type="reaction ID" value="UER00155"/>
</dbReference>
<evidence type="ECO:0000313" key="14">
    <source>
        <dbReference type="EMBL" id="CUA97083.1"/>
    </source>
</evidence>
<evidence type="ECO:0000256" key="11">
    <source>
        <dbReference type="ARBA" id="ARBA00029766"/>
    </source>
</evidence>
<reference evidence="15" key="1">
    <citation type="submission" date="2015-08" db="EMBL/GenBank/DDBJ databases">
        <authorList>
            <person name="Varghese N."/>
        </authorList>
    </citation>
    <scope>NUCLEOTIDE SEQUENCE [LARGE SCALE GENOMIC DNA]</scope>
    <source>
        <strain evidence="15">DSM 18181</strain>
    </source>
</reference>
<evidence type="ECO:0000256" key="2">
    <source>
        <dbReference type="ARBA" id="ARBA00005810"/>
    </source>
</evidence>
<evidence type="ECO:0000256" key="3">
    <source>
        <dbReference type="ARBA" id="ARBA00013253"/>
    </source>
</evidence>
<proteinExistence type="inferred from homology"/>
<dbReference type="GO" id="GO:0046656">
    <property type="term" value="P:folic acid biosynthetic process"/>
    <property type="evidence" value="ECO:0007669"/>
    <property type="project" value="UniProtKB-KW"/>
</dbReference>
<dbReference type="InterPro" id="IPR000550">
    <property type="entry name" value="Hppk"/>
</dbReference>
<evidence type="ECO:0000256" key="12">
    <source>
        <dbReference type="ARBA" id="ARBA00033413"/>
    </source>
</evidence>
<evidence type="ECO:0000256" key="7">
    <source>
        <dbReference type="ARBA" id="ARBA00022777"/>
    </source>
</evidence>
<evidence type="ECO:0000256" key="8">
    <source>
        <dbReference type="ARBA" id="ARBA00022840"/>
    </source>
</evidence>
<evidence type="ECO:0000256" key="6">
    <source>
        <dbReference type="ARBA" id="ARBA00022741"/>
    </source>
</evidence>
<keyword evidence="6" id="KW-0547">Nucleotide-binding</keyword>
<dbReference type="NCBIfam" id="TIGR01498">
    <property type="entry name" value="folK"/>
    <property type="match status" value="1"/>
</dbReference>
<dbReference type="RefSeq" id="WP_055450512.1">
    <property type="nucleotide sequence ID" value="NZ_CYHF01000005.1"/>
</dbReference>
<dbReference type="PANTHER" id="PTHR43071">
    <property type="entry name" value="2-AMINO-4-HYDROXY-6-HYDROXYMETHYLDIHYDROPTERIDINE PYROPHOSPHOKINASE"/>
    <property type="match status" value="1"/>
</dbReference>
<evidence type="ECO:0000256" key="10">
    <source>
        <dbReference type="ARBA" id="ARBA00029409"/>
    </source>
</evidence>
<dbReference type="OrthoDB" id="9808041at2"/>
<dbReference type="EC" id="2.7.6.3" evidence="3"/>
<sequence>MSCADDVEAFIALGANLGDGPASLRAAVQAIDALPLTRVSARSSLYLTAPQQATGPDYWNAVVQVRTAQSPDALLDALLDIEARMGRLRPAGEINAPRILDLDLLLYGSLQRHGERLTLPHPRMTERAFVLAPLAEIWPEGRIAGSSVAELAQRCVAEGQRIQRLELL</sequence>
<name>A0A0K6I210_9BURK</name>
<organism evidence="14 15">
    <name type="scientific">Thiomonas bhubaneswarensis</name>
    <dbReference type="NCBI Taxonomy" id="339866"/>
    <lineage>
        <taxon>Bacteria</taxon>
        <taxon>Pseudomonadati</taxon>
        <taxon>Pseudomonadota</taxon>
        <taxon>Betaproteobacteria</taxon>
        <taxon>Burkholderiales</taxon>
        <taxon>Thiomonas</taxon>
    </lineage>
</organism>
<gene>
    <name evidence="14" type="ORF">Ga0061069_105108</name>
</gene>
<comment type="function">
    <text evidence="10">Catalyzes the transfer of pyrophosphate from adenosine triphosphate (ATP) to 6-hydroxymethyl-7,8-dihydropterin, an enzymatic step in folate biosynthesis pathway.</text>
</comment>